<reference evidence="1 2" key="1">
    <citation type="submission" date="2024-01" db="EMBL/GenBank/DDBJ databases">
        <title>The genome of the rayed Mediterranean limpet Patella caerulea (Linnaeus, 1758).</title>
        <authorList>
            <person name="Anh-Thu Weber A."/>
            <person name="Halstead-Nussloch G."/>
        </authorList>
    </citation>
    <scope>NUCLEOTIDE SEQUENCE [LARGE SCALE GENOMIC DNA]</scope>
    <source>
        <strain evidence="1">AATW-2023a</strain>
        <tissue evidence="1">Whole specimen</tissue>
    </source>
</reference>
<name>A0AAN8JX31_PATCE</name>
<evidence type="ECO:0000313" key="1">
    <source>
        <dbReference type="EMBL" id="KAK6182403.1"/>
    </source>
</evidence>
<dbReference type="Proteomes" id="UP001347796">
    <property type="component" value="Unassembled WGS sequence"/>
</dbReference>
<dbReference type="AlphaFoldDB" id="A0AAN8JX31"/>
<comment type="caution">
    <text evidence="1">The sequence shown here is derived from an EMBL/GenBank/DDBJ whole genome shotgun (WGS) entry which is preliminary data.</text>
</comment>
<proteinExistence type="predicted"/>
<dbReference type="EMBL" id="JAZGQO010000007">
    <property type="protein sequence ID" value="KAK6182403.1"/>
    <property type="molecule type" value="Genomic_DNA"/>
</dbReference>
<organism evidence="1 2">
    <name type="scientific">Patella caerulea</name>
    <name type="common">Rayed Mediterranean limpet</name>
    <dbReference type="NCBI Taxonomy" id="87958"/>
    <lineage>
        <taxon>Eukaryota</taxon>
        <taxon>Metazoa</taxon>
        <taxon>Spiralia</taxon>
        <taxon>Lophotrochozoa</taxon>
        <taxon>Mollusca</taxon>
        <taxon>Gastropoda</taxon>
        <taxon>Patellogastropoda</taxon>
        <taxon>Patelloidea</taxon>
        <taxon>Patellidae</taxon>
        <taxon>Patella</taxon>
    </lineage>
</organism>
<protein>
    <submittedName>
        <fullName evidence="1">Uncharacterized protein</fullName>
    </submittedName>
</protein>
<accession>A0AAN8JX31</accession>
<keyword evidence="2" id="KW-1185">Reference proteome</keyword>
<evidence type="ECO:0000313" key="2">
    <source>
        <dbReference type="Proteomes" id="UP001347796"/>
    </source>
</evidence>
<sequence>MCGLPGADGFGVALKVPVIIPRLAFKNFLYWRFSFIFDVFMDVRPSSLWTAEMADVAPCTYWSEVTDGVGEQSELLRLSIGSGTEQPVTEE</sequence>
<gene>
    <name evidence="1" type="ORF">SNE40_010104</name>
</gene>